<dbReference type="EMBL" id="CAJOBP010056583">
    <property type="protein sequence ID" value="CAF4835429.1"/>
    <property type="molecule type" value="Genomic_DNA"/>
</dbReference>
<dbReference type="AlphaFoldDB" id="A0A821R8P4"/>
<organism evidence="1 2">
    <name type="scientific">Rotaria socialis</name>
    <dbReference type="NCBI Taxonomy" id="392032"/>
    <lineage>
        <taxon>Eukaryota</taxon>
        <taxon>Metazoa</taxon>
        <taxon>Spiralia</taxon>
        <taxon>Gnathifera</taxon>
        <taxon>Rotifera</taxon>
        <taxon>Eurotatoria</taxon>
        <taxon>Bdelloidea</taxon>
        <taxon>Philodinida</taxon>
        <taxon>Philodinidae</taxon>
        <taxon>Rotaria</taxon>
    </lineage>
</organism>
<evidence type="ECO:0000313" key="1">
    <source>
        <dbReference type="EMBL" id="CAF4835429.1"/>
    </source>
</evidence>
<accession>A0A821R8P4</accession>
<name>A0A821R8P4_9BILA</name>
<keyword evidence="2" id="KW-1185">Reference proteome</keyword>
<protein>
    <submittedName>
        <fullName evidence="1">Uncharacterized protein</fullName>
    </submittedName>
</protein>
<comment type="caution">
    <text evidence="1">The sequence shown here is derived from an EMBL/GenBank/DDBJ whole genome shotgun (WGS) entry which is preliminary data.</text>
</comment>
<reference evidence="1" key="1">
    <citation type="submission" date="2021-02" db="EMBL/GenBank/DDBJ databases">
        <authorList>
            <person name="Nowell W R."/>
        </authorList>
    </citation>
    <scope>NUCLEOTIDE SEQUENCE</scope>
</reference>
<gene>
    <name evidence="1" type="ORF">UJA718_LOCUS42800</name>
</gene>
<feature type="non-terminal residue" evidence="1">
    <location>
        <position position="52"/>
    </location>
</feature>
<proteinExistence type="predicted"/>
<sequence length="52" mass="5836">VILHIEQAAHLPNVYSKQDNARVPPNPYVTYSAADSHYLCRTQVLKSTSKPI</sequence>
<dbReference type="Proteomes" id="UP000663873">
    <property type="component" value="Unassembled WGS sequence"/>
</dbReference>
<evidence type="ECO:0000313" key="2">
    <source>
        <dbReference type="Proteomes" id="UP000663873"/>
    </source>
</evidence>